<dbReference type="GO" id="GO:0005634">
    <property type="term" value="C:nucleus"/>
    <property type="evidence" value="ECO:0007669"/>
    <property type="project" value="InterPro"/>
</dbReference>
<dbReference type="PANTHER" id="PTHR12722">
    <property type="entry name" value="XAP-5 PROTEIN-RELATED"/>
    <property type="match status" value="1"/>
</dbReference>
<proteinExistence type="predicted"/>
<feature type="domain" description="FAM50A/XAP5 C-terminal" evidence="2">
    <location>
        <begin position="205"/>
        <end position="344"/>
    </location>
</feature>
<evidence type="ECO:0000313" key="3">
    <source>
        <dbReference type="EMBL" id="CBN77530.1"/>
    </source>
</evidence>
<dbReference type="EMBL" id="FN649728">
    <property type="protein sequence ID" value="CBN77530.1"/>
    <property type="molecule type" value="Genomic_DNA"/>
</dbReference>
<dbReference type="AlphaFoldDB" id="D8LMC0"/>
<dbReference type="eggNOG" id="KOG2894">
    <property type="taxonomic scope" value="Eukaryota"/>
</dbReference>
<dbReference type="PANTHER" id="PTHR12722:SF0">
    <property type="entry name" value="PROTEIN FAM50A"/>
    <property type="match status" value="1"/>
</dbReference>
<feature type="compositionally biased region" description="Basic and acidic residues" evidence="1">
    <location>
        <begin position="175"/>
        <end position="185"/>
    </location>
</feature>
<organism evidence="3 4">
    <name type="scientific">Ectocarpus siliculosus</name>
    <name type="common">Brown alga</name>
    <name type="synonym">Conferva siliculosa</name>
    <dbReference type="NCBI Taxonomy" id="2880"/>
    <lineage>
        <taxon>Eukaryota</taxon>
        <taxon>Sar</taxon>
        <taxon>Stramenopiles</taxon>
        <taxon>Ochrophyta</taxon>
        <taxon>PX clade</taxon>
        <taxon>Phaeophyceae</taxon>
        <taxon>Ectocarpales</taxon>
        <taxon>Ectocarpaceae</taxon>
        <taxon>Ectocarpus</taxon>
    </lineage>
</organism>
<dbReference type="Pfam" id="PF04921">
    <property type="entry name" value="XAP5"/>
    <property type="match status" value="1"/>
</dbReference>
<dbReference type="OrthoDB" id="1562195at2759"/>
<feature type="region of interest" description="Disordered" evidence="1">
    <location>
        <begin position="142"/>
        <end position="185"/>
    </location>
</feature>
<reference evidence="3 4" key="1">
    <citation type="journal article" date="2010" name="Nature">
        <title>The Ectocarpus genome and the independent evolution of multicellularity in brown algae.</title>
        <authorList>
            <person name="Cock J.M."/>
            <person name="Sterck L."/>
            <person name="Rouze P."/>
            <person name="Scornet D."/>
            <person name="Allen A.E."/>
            <person name="Amoutzias G."/>
            <person name="Anthouard V."/>
            <person name="Artiguenave F."/>
            <person name="Aury J.M."/>
            <person name="Badger J.H."/>
            <person name="Beszteri B."/>
            <person name="Billiau K."/>
            <person name="Bonnet E."/>
            <person name="Bothwell J.H."/>
            <person name="Bowler C."/>
            <person name="Boyen C."/>
            <person name="Brownlee C."/>
            <person name="Carrano C.J."/>
            <person name="Charrier B."/>
            <person name="Cho G.Y."/>
            <person name="Coelho S.M."/>
            <person name="Collen J."/>
            <person name="Corre E."/>
            <person name="Da Silva C."/>
            <person name="Delage L."/>
            <person name="Delaroque N."/>
            <person name="Dittami S.M."/>
            <person name="Doulbeau S."/>
            <person name="Elias M."/>
            <person name="Farnham G."/>
            <person name="Gachon C.M."/>
            <person name="Gschloessl B."/>
            <person name="Heesch S."/>
            <person name="Jabbari K."/>
            <person name="Jubin C."/>
            <person name="Kawai H."/>
            <person name="Kimura K."/>
            <person name="Kloareg B."/>
            <person name="Kupper F.C."/>
            <person name="Lang D."/>
            <person name="Le Bail A."/>
            <person name="Leblanc C."/>
            <person name="Lerouge P."/>
            <person name="Lohr M."/>
            <person name="Lopez P.J."/>
            <person name="Martens C."/>
            <person name="Maumus F."/>
            <person name="Michel G."/>
            <person name="Miranda-Saavedra D."/>
            <person name="Morales J."/>
            <person name="Moreau H."/>
            <person name="Motomura T."/>
            <person name="Nagasato C."/>
            <person name="Napoli C.A."/>
            <person name="Nelson D.R."/>
            <person name="Nyvall-Collen P."/>
            <person name="Peters A.F."/>
            <person name="Pommier C."/>
            <person name="Potin P."/>
            <person name="Poulain J."/>
            <person name="Quesneville H."/>
            <person name="Read B."/>
            <person name="Rensing S.A."/>
            <person name="Ritter A."/>
            <person name="Rousvoal S."/>
            <person name="Samanta M."/>
            <person name="Samson G."/>
            <person name="Schroeder D.C."/>
            <person name="Segurens B."/>
            <person name="Strittmatter M."/>
            <person name="Tonon T."/>
            <person name="Tregear J.W."/>
            <person name="Valentin K."/>
            <person name="von Dassow P."/>
            <person name="Yamagishi T."/>
            <person name="Van de Peer Y."/>
            <person name="Wincker P."/>
        </authorList>
    </citation>
    <scope>NUCLEOTIDE SEQUENCE [LARGE SCALE GENOMIC DNA]</scope>
    <source>
        <strain evidence="4">Ec32 / CCAP1310/4</strain>
    </source>
</reference>
<feature type="region of interest" description="Disordered" evidence="1">
    <location>
        <begin position="1"/>
        <end position="24"/>
    </location>
</feature>
<dbReference type="Proteomes" id="UP000002630">
    <property type="component" value="Linkage Group LG03"/>
</dbReference>
<protein>
    <recommendedName>
        <fullName evidence="2">FAM50A/XAP5 C-terminal domain-containing protein</fullName>
    </recommendedName>
</protein>
<dbReference type="OMA" id="DFIWVFL"/>
<gene>
    <name evidence="3" type="ORF">Esi_0004_0097</name>
</gene>
<dbReference type="InParanoid" id="D8LMC0"/>
<dbReference type="InterPro" id="IPR007005">
    <property type="entry name" value="XAP5"/>
</dbReference>
<evidence type="ECO:0000313" key="4">
    <source>
        <dbReference type="Proteomes" id="UP000002630"/>
    </source>
</evidence>
<dbReference type="EMBL" id="FN648596">
    <property type="protein sequence ID" value="CBN77530.1"/>
    <property type="molecule type" value="Genomic_DNA"/>
</dbReference>
<keyword evidence="4" id="KW-1185">Reference proteome</keyword>
<feature type="compositionally biased region" description="Gly residues" evidence="1">
    <location>
        <begin position="102"/>
        <end position="115"/>
    </location>
</feature>
<dbReference type="STRING" id="2880.D8LMC0"/>
<sequence>MATDFKRGDTGINTAEGQISGPRAARLAKQRLEDQKDYESKRQKIQDEYHRGALKIDDKFGGSATDQYEAMFKATTVGLVTADEFKKARVLAETGVGDKEGGGSGAAGGEGGDSAGGAEDAAARKKKKRKKKKLISTLSFGEEIEEDDQGEGGGDAEPPLKLGKKNPNVDTSFLPDREREKGMRDQREKLKKEWIEEQEKLKMERLEVTYSYWDGSGHRREIVLNKGITVGKFLEMVRQQLSQDFSEMRSVSSENLLYIKEDLIIPHHFSFYDLIVTKARGKSGPLFHFDVHDDIRLVHDTRIEKDESHPGKIVERRWYERNKHIFPASRWETYDPQKDYGTYTIHGGEVNEK</sequence>
<accession>D8LMC0</accession>
<evidence type="ECO:0000256" key="1">
    <source>
        <dbReference type="SAM" id="MobiDB-lite"/>
    </source>
</evidence>
<dbReference type="GO" id="GO:0006325">
    <property type="term" value="P:chromatin organization"/>
    <property type="evidence" value="ECO:0007669"/>
    <property type="project" value="TreeGrafter"/>
</dbReference>
<dbReference type="InterPro" id="IPR048337">
    <property type="entry name" value="FAM50A/XAP5_C"/>
</dbReference>
<feature type="region of interest" description="Disordered" evidence="1">
    <location>
        <begin position="94"/>
        <end position="126"/>
    </location>
</feature>
<name>D8LMC0_ECTSI</name>
<evidence type="ECO:0000259" key="2">
    <source>
        <dbReference type="Pfam" id="PF04921"/>
    </source>
</evidence>